<dbReference type="PROSITE" id="PS00027">
    <property type="entry name" value="HOMEOBOX_1"/>
    <property type="match status" value="1"/>
</dbReference>
<dbReference type="SUPFAM" id="SSF46689">
    <property type="entry name" value="Homeodomain-like"/>
    <property type="match status" value="1"/>
</dbReference>
<feature type="compositionally biased region" description="Basic residues" evidence="8">
    <location>
        <begin position="146"/>
        <end position="157"/>
    </location>
</feature>
<evidence type="ECO:0000313" key="11">
    <source>
        <dbReference type="Proteomes" id="UP001558652"/>
    </source>
</evidence>
<feature type="compositionally biased region" description="Gly residues" evidence="8">
    <location>
        <begin position="43"/>
        <end position="57"/>
    </location>
</feature>
<feature type="DNA-binding region" description="Homeobox" evidence="6">
    <location>
        <begin position="3"/>
        <end position="31"/>
    </location>
</feature>
<dbReference type="GO" id="GO:0003677">
    <property type="term" value="F:DNA binding"/>
    <property type="evidence" value="ECO:0007669"/>
    <property type="project" value="UniProtKB-UniRule"/>
</dbReference>
<dbReference type="PANTHER" id="PTHR45793:SF5">
    <property type="entry name" value="HOMEOTIC PROTEIN OCELLILESS"/>
    <property type="match status" value="1"/>
</dbReference>
<keyword evidence="3 6" id="KW-0238">DNA-binding</keyword>
<evidence type="ECO:0000313" key="10">
    <source>
        <dbReference type="EMBL" id="KAL1124432.1"/>
    </source>
</evidence>
<protein>
    <recommendedName>
        <fullName evidence="9">Homeobox domain-containing protein</fullName>
    </recommendedName>
</protein>
<accession>A0ABD0YPN0</accession>
<keyword evidence="5 6" id="KW-0539">Nucleus</keyword>
<name>A0ABD0YPN0_9HEMI</name>
<dbReference type="Pfam" id="PF00046">
    <property type="entry name" value="Homeodomain"/>
    <property type="match status" value="1"/>
</dbReference>
<evidence type="ECO:0000256" key="2">
    <source>
        <dbReference type="ARBA" id="ARBA00022473"/>
    </source>
</evidence>
<dbReference type="GO" id="GO:0005634">
    <property type="term" value="C:nucleus"/>
    <property type="evidence" value="ECO:0007669"/>
    <property type="project" value="UniProtKB-SubCell"/>
</dbReference>
<evidence type="ECO:0000256" key="3">
    <source>
        <dbReference type="ARBA" id="ARBA00023125"/>
    </source>
</evidence>
<keyword evidence="4 6" id="KW-0371">Homeobox</keyword>
<proteinExistence type="predicted"/>
<dbReference type="InterPro" id="IPR001356">
    <property type="entry name" value="HD"/>
</dbReference>
<keyword evidence="2" id="KW-0217">Developmental protein</keyword>
<feature type="region of interest" description="Disordered" evidence="8">
    <location>
        <begin position="24"/>
        <end position="94"/>
    </location>
</feature>
<evidence type="ECO:0000256" key="4">
    <source>
        <dbReference type="ARBA" id="ARBA00023155"/>
    </source>
</evidence>
<dbReference type="AlphaFoldDB" id="A0ABD0YPN0"/>
<feature type="region of interest" description="Disordered" evidence="8">
    <location>
        <begin position="133"/>
        <end position="163"/>
    </location>
</feature>
<dbReference type="PANTHER" id="PTHR45793">
    <property type="entry name" value="HOMEOBOX PROTEIN"/>
    <property type="match status" value="1"/>
</dbReference>
<organism evidence="10 11">
    <name type="scientific">Ranatra chinensis</name>
    <dbReference type="NCBI Taxonomy" id="642074"/>
    <lineage>
        <taxon>Eukaryota</taxon>
        <taxon>Metazoa</taxon>
        <taxon>Ecdysozoa</taxon>
        <taxon>Arthropoda</taxon>
        <taxon>Hexapoda</taxon>
        <taxon>Insecta</taxon>
        <taxon>Pterygota</taxon>
        <taxon>Neoptera</taxon>
        <taxon>Paraneoptera</taxon>
        <taxon>Hemiptera</taxon>
        <taxon>Heteroptera</taxon>
        <taxon>Panheteroptera</taxon>
        <taxon>Nepomorpha</taxon>
        <taxon>Nepidae</taxon>
        <taxon>Ranatrinae</taxon>
        <taxon>Ranatra</taxon>
    </lineage>
</organism>
<reference evidence="10 11" key="1">
    <citation type="submission" date="2024-07" db="EMBL/GenBank/DDBJ databases">
        <title>Chromosome-level genome assembly of the water stick insect Ranatra chinensis (Heteroptera: Nepidae).</title>
        <authorList>
            <person name="Liu X."/>
        </authorList>
    </citation>
    <scope>NUCLEOTIDE SEQUENCE [LARGE SCALE GENOMIC DNA]</scope>
    <source>
        <strain evidence="10">Cailab_2021Rc</strain>
        <tissue evidence="10">Muscle</tissue>
    </source>
</reference>
<dbReference type="PROSITE" id="PS50071">
    <property type="entry name" value="HOMEOBOX_2"/>
    <property type="match status" value="1"/>
</dbReference>
<dbReference type="InterPro" id="IPR009057">
    <property type="entry name" value="Homeodomain-like_sf"/>
</dbReference>
<sequence>MREEVALKINLPESRVQVWFKNRRAKCRQQLQQQQQQQQPAGGKTGGGGSGSNGGSGAAPVKSPPQCSPLLGEVKTEPAAKSSGIGTPSPPLTPAAAAYGQHEVQGWCWGQQNYSAPQGYSAYYGNVHDYFPPPPPHGQQPSGPGPHHHHHHHHHHLGAAAAAYQPSQGGYEYAAGAQYGAASTPAAHNRQDCAANPHEYHSIHHDKYHLV</sequence>
<dbReference type="InterPro" id="IPR017970">
    <property type="entry name" value="Homeobox_CS"/>
</dbReference>
<evidence type="ECO:0000256" key="5">
    <source>
        <dbReference type="ARBA" id="ARBA00023242"/>
    </source>
</evidence>
<comment type="subcellular location">
    <subcellularLocation>
        <location evidence="1 6 7">Nucleus</location>
    </subcellularLocation>
</comment>
<dbReference type="Proteomes" id="UP001558652">
    <property type="component" value="Unassembled WGS sequence"/>
</dbReference>
<evidence type="ECO:0000256" key="8">
    <source>
        <dbReference type="SAM" id="MobiDB-lite"/>
    </source>
</evidence>
<feature type="domain" description="Homeobox" evidence="9">
    <location>
        <begin position="1"/>
        <end position="30"/>
    </location>
</feature>
<gene>
    <name evidence="10" type="ORF">AAG570_001060</name>
</gene>
<keyword evidence="11" id="KW-1185">Reference proteome</keyword>
<feature type="compositionally biased region" description="Low complexity" evidence="8">
    <location>
        <begin position="29"/>
        <end position="42"/>
    </location>
</feature>
<dbReference type="EMBL" id="JBFDAA010000010">
    <property type="protein sequence ID" value="KAL1124432.1"/>
    <property type="molecule type" value="Genomic_DNA"/>
</dbReference>
<evidence type="ECO:0000256" key="6">
    <source>
        <dbReference type="PROSITE-ProRule" id="PRU00108"/>
    </source>
</evidence>
<evidence type="ECO:0000256" key="1">
    <source>
        <dbReference type="ARBA" id="ARBA00004123"/>
    </source>
</evidence>
<evidence type="ECO:0000259" key="9">
    <source>
        <dbReference type="PROSITE" id="PS50071"/>
    </source>
</evidence>
<dbReference type="CDD" id="cd00086">
    <property type="entry name" value="homeodomain"/>
    <property type="match status" value="1"/>
</dbReference>
<evidence type="ECO:0000256" key="7">
    <source>
        <dbReference type="RuleBase" id="RU000682"/>
    </source>
</evidence>
<comment type="caution">
    <text evidence="10">The sequence shown here is derived from an EMBL/GenBank/DDBJ whole genome shotgun (WGS) entry which is preliminary data.</text>
</comment>
<dbReference type="Gene3D" id="1.10.10.60">
    <property type="entry name" value="Homeodomain-like"/>
    <property type="match status" value="1"/>
</dbReference>